<keyword evidence="3" id="KW-1185">Reference proteome</keyword>
<gene>
    <name evidence="2" type="ORF">M413DRAFT_444350</name>
</gene>
<evidence type="ECO:0000313" key="2">
    <source>
        <dbReference type="EMBL" id="KIM42676.1"/>
    </source>
</evidence>
<dbReference type="Proteomes" id="UP000053424">
    <property type="component" value="Unassembled WGS sequence"/>
</dbReference>
<reference evidence="2 3" key="1">
    <citation type="submission" date="2014-04" db="EMBL/GenBank/DDBJ databases">
        <authorList>
            <consortium name="DOE Joint Genome Institute"/>
            <person name="Kuo A."/>
            <person name="Gay G."/>
            <person name="Dore J."/>
            <person name="Kohler A."/>
            <person name="Nagy L.G."/>
            <person name="Floudas D."/>
            <person name="Copeland A."/>
            <person name="Barry K.W."/>
            <person name="Cichocki N."/>
            <person name="Veneault-Fourrey C."/>
            <person name="LaButti K."/>
            <person name="Lindquist E.A."/>
            <person name="Lipzen A."/>
            <person name="Lundell T."/>
            <person name="Morin E."/>
            <person name="Murat C."/>
            <person name="Sun H."/>
            <person name="Tunlid A."/>
            <person name="Henrissat B."/>
            <person name="Grigoriev I.V."/>
            <person name="Hibbett D.S."/>
            <person name="Martin F."/>
            <person name="Nordberg H.P."/>
            <person name="Cantor M.N."/>
            <person name="Hua S.X."/>
        </authorList>
    </citation>
    <scope>NUCLEOTIDE SEQUENCE [LARGE SCALE GENOMIC DNA]</scope>
    <source>
        <strain evidence="3">h7</strain>
    </source>
</reference>
<feature type="chain" id="PRO_5002176054" evidence="1">
    <location>
        <begin position="21"/>
        <end position="101"/>
    </location>
</feature>
<reference evidence="3" key="2">
    <citation type="submission" date="2015-01" db="EMBL/GenBank/DDBJ databases">
        <title>Evolutionary Origins and Diversification of the Mycorrhizal Mutualists.</title>
        <authorList>
            <consortium name="DOE Joint Genome Institute"/>
            <consortium name="Mycorrhizal Genomics Consortium"/>
            <person name="Kohler A."/>
            <person name="Kuo A."/>
            <person name="Nagy L.G."/>
            <person name="Floudas D."/>
            <person name="Copeland A."/>
            <person name="Barry K.W."/>
            <person name="Cichocki N."/>
            <person name="Veneault-Fourrey C."/>
            <person name="LaButti K."/>
            <person name="Lindquist E.A."/>
            <person name="Lipzen A."/>
            <person name="Lundell T."/>
            <person name="Morin E."/>
            <person name="Murat C."/>
            <person name="Riley R."/>
            <person name="Ohm R."/>
            <person name="Sun H."/>
            <person name="Tunlid A."/>
            <person name="Henrissat B."/>
            <person name="Grigoriev I.V."/>
            <person name="Hibbett D.S."/>
            <person name="Martin F."/>
        </authorList>
    </citation>
    <scope>NUCLEOTIDE SEQUENCE [LARGE SCALE GENOMIC DNA]</scope>
    <source>
        <strain evidence="3">h7</strain>
    </source>
</reference>
<dbReference type="AlphaFoldDB" id="A0A0C3CGG2"/>
<sequence>MKFVASSLIVLATSLSATYAWDCTNGREYCGKVLLDTSNMKYNVWQNLWDRGITVEKDRGNMLFRCLGGNNIVEYQEYCKYGCQENTSGSDDACNPEPASD</sequence>
<organism evidence="2 3">
    <name type="scientific">Hebeloma cylindrosporum</name>
    <dbReference type="NCBI Taxonomy" id="76867"/>
    <lineage>
        <taxon>Eukaryota</taxon>
        <taxon>Fungi</taxon>
        <taxon>Dikarya</taxon>
        <taxon>Basidiomycota</taxon>
        <taxon>Agaricomycotina</taxon>
        <taxon>Agaricomycetes</taxon>
        <taxon>Agaricomycetidae</taxon>
        <taxon>Agaricales</taxon>
        <taxon>Agaricineae</taxon>
        <taxon>Hymenogastraceae</taxon>
        <taxon>Hebeloma</taxon>
    </lineage>
</organism>
<dbReference type="HOGENOM" id="CLU_138695_1_0_1"/>
<evidence type="ECO:0000256" key="1">
    <source>
        <dbReference type="SAM" id="SignalP"/>
    </source>
</evidence>
<accession>A0A0C3CGG2</accession>
<proteinExistence type="predicted"/>
<keyword evidence="1" id="KW-0732">Signal</keyword>
<feature type="signal peptide" evidence="1">
    <location>
        <begin position="1"/>
        <end position="20"/>
    </location>
</feature>
<protein>
    <submittedName>
        <fullName evidence="2">Uncharacterized protein</fullName>
    </submittedName>
</protein>
<dbReference type="EMBL" id="KN831777">
    <property type="protein sequence ID" value="KIM42676.1"/>
    <property type="molecule type" value="Genomic_DNA"/>
</dbReference>
<evidence type="ECO:0000313" key="3">
    <source>
        <dbReference type="Proteomes" id="UP000053424"/>
    </source>
</evidence>
<name>A0A0C3CGG2_HEBCY</name>